<dbReference type="InterPro" id="IPR031127">
    <property type="entry name" value="E3_UB_ligase_RBR"/>
</dbReference>
<dbReference type="AlphaFoldDB" id="A0A2K3QAI2"/>
<organism evidence="14 15">
    <name type="scientific">Tolypocladium capitatum</name>
    <dbReference type="NCBI Taxonomy" id="45235"/>
    <lineage>
        <taxon>Eukaryota</taxon>
        <taxon>Fungi</taxon>
        <taxon>Dikarya</taxon>
        <taxon>Ascomycota</taxon>
        <taxon>Pezizomycotina</taxon>
        <taxon>Sordariomycetes</taxon>
        <taxon>Hypocreomycetidae</taxon>
        <taxon>Hypocreales</taxon>
        <taxon>Ophiocordycipitaceae</taxon>
        <taxon>Tolypocladium</taxon>
    </lineage>
</organism>
<dbReference type="InterPro" id="IPR002867">
    <property type="entry name" value="IBR_dom"/>
</dbReference>
<feature type="domain" description="RING-type" evidence="12">
    <location>
        <begin position="182"/>
        <end position="227"/>
    </location>
</feature>
<evidence type="ECO:0000259" key="13">
    <source>
        <dbReference type="PROSITE" id="PS51873"/>
    </source>
</evidence>
<dbReference type="GO" id="GO:0061630">
    <property type="term" value="F:ubiquitin protein ligase activity"/>
    <property type="evidence" value="ECO:0007669"/>
    <property type="project" value="UniProtKB-EC"/>
</dbReference>
<feature type="compositionally biased region" description="Basic and acidic residues" evidence="11">
    <location>
        <begin position="382"/>
        <end position="393"/>
    </location>
</feature>
<dbReference type="PROSITE" id="PS50089">
    <property type="entry name" value="ZF_RING_2"/>
    <property type="match status" value="1"/>
</dbReference>
<comment type="catalytic activity">
    <reaction evidence="1">
        <text>[E2 ubiquitin-conjugating enzyme]-S-ubiquitinyl-L-cysteine + [acceptor protein]-L-lysine = [E2 ubiquitin-conjugating enzyme]-L-cysteine + [acceptor protein]-N(6)-ubiquitinyl-L-lysine.</text>
        <dbReference type="EC" id="2.3.2.31"/>
    </reaction>
</comment>
<evidence type="ECO:0000256" key="5">
    <source>
        <dbReference type="ARBA" id="ARBA00022737"/>
    </source>
</evidence>
<keyword evidence="8" id="KW-0862">Zinc</keyword>
<dbReference type="GO" id="GO:0016567">
    <property type="term" value="P:protein ubiquitination"/>
    <property type="evidence" value="ECO:0007669"/>
    <property type="project" value="InterPro"/>
</dbReference>
<dbReference type="InterPro" id="IPR017907">
    <property type="entry name" value="Znf_RING_CS"/>
</dbReference>
<proteinExistence type="predicted"/>
<keyword evidence="6 9" id="KW-0863">Zinc-finger</keyword>
<dbReference type="Gene3D" id="3.30.40.10">
    <property type="entry name" value="Zinc/RING finger domain, C3HC4 (zinc finger)"/>
    <property type="match status" value="1"/>
</dbReference>
<evidence type="ECO:0000313" key="14">
    <source>
        <dbReference type="EMBL" id="PNY24562.1"/>
    </source>
</evidence>
<evidence type="ECO:0000313" key="15">
    <source>
        <dbReference type="Proteomes" id="UP000236621"/>
    </source>
</evidence>
<feature type="compositionally biased region" description="Polar residues" evidence="11">
    <location>
        <begin position="138"/>
        <end position="148"/>
    </location>
</feature>
<dbReference type="Pfam" id="PF01485">
    <property type="entry name" value="IBR"/>
    <property type="match status" value="1"/>
</dbReference>
<dbReference type="STRING" id="45235.A0A2K3QAI2"/>
<dbReference type="SUPFAM" id="SSF57850">
    <property type="entry name" value="RING/U-box"/>
    <property type="match status" value="2"/>
</dbReference>
<evidence type="ECO:0000256" key="9">
    <source>
        <dbReference type="PROSITE-ProRule" id="PRU00175"/>
    </source>
</evidence>
<dbReference type="InterPro" id="IPR044066">
    <property type="entry name" value="TRIAD_supradom"/>
</dbReference>
<evidence type="ECO:0000256" key="10">
    <source>
        <dbReference type="SAM" id="Coils"/>
    </source>
</evidence>
<feature type="region of interest" description="Disordered" evidence="11">
    <location>
        <begin position="382"/>
        <end position="417"/>
    </location>
</feature>
<dbReference type="Gene3D" id="1.20.120.1750">
    <property type="match status" value="1"/>
</dbReference>
<dbReference type="OrthoDB" id="9977870at2759"/>
<keyword evidence="4" id="KW-0479">Metal-binding</keyword>
<evidence type="ECO:0000256" key="3">
    <source>
        <dbReference type="ARBA" id="ARBA00022679"/>
    </source>
</evidence>
<dbReference type="InterPro" id="IPR001841">
    <property type="entry name" value="Znf_RING"/>
</dbReference>
<dbReference type="InterPro" id="IPR013083">
    <property type="entry name" value="Znf_RING/FYVE/PHD"/>
</dbReference>
<dbReference type="GO" id="GO:0008270">
    <property type="term" value="F:zinc ion binding"/>
    <property type="evidence" value="ECO:0007669"/>
    <property type="project" value="UniProtKB-KW"/>
</dbReference>
<evidence type="ECO:0000259" key="12">
    <source>
        <dbReference type="PROSITE" id="PS50089"/>
    </source>
</evidence>
<evidence type="ECO:0000256" key="1">
    <source>
        <dbReference type="ARBA" id="ARBA00001798"/>
    </source>
</evidence>
<feature type="coiled-coil region" evidence="10">
    <location>
        <begin position="556"/>
        <end position="594"/>
    </location>
</feature>
<dbReference type="Proteomes" id="UP000236621">
    <property type="component" value="Unassembled WGS sequence"/>
</dbReference>
<keyword evidence="7" id="KW-0833">Ubl conjugation pathway</keyword>
<gene>
    <name evidence="14" type="ORF">TCAP_05502</name>
</gene>
<comment type="caution">
    <text evidence="14">The sequence shown here is derived from an EMBL/GenBank/DDBJ whole genome shotgun (WGS) entry which is preliminary data.</text>
</comment>
<evidence type="ECO:0000256" key="6">
    <source>
        <dbReference type="ARBA" id="ARBA00022771"/>
    </source>
</evidence>
<evidence type="ECO:0000256" key="11">
    <source>
        <dbReference type="SAM" id="MobiDB-lite"/>
    </source>
</evidence>
<dbReference type="EMBL" id="NRSZ01000872">
    <property type="protein sequence ID" value="PNY24562.1"/>
    <property type="molecule type" value="Genomic_DNA"/>
</dbReference>
<reference evidence="14 15" key="1">
    <citation type="submission" date="2017-08" db="EMBL/GenBank/DDBJ databases">
        <title>Harnessing the power of phylogenomics to disentangle the directionality and signatures of interkingdom host jumping in the parasitic fungal genus Tolypocladium.</title>
        <authorList>
            <person name="Quandt C.A."/>
            <person name="Patterson W."/>
            <person name="Spatafora J.W."/>
        </authorList>
    </citation>
    <scope>NUCLEOTIDE SEQUENCE [LARGE SCALE GENOMIC DNA]</scope>
    <source>
        <strain evidence="14 15">CBS 113982</strain>
    </source>
</reference>
<dbReference type="PROSITE" id="PS51873">
    <property type="entry name" value="TRIAD"/>
    <property type="match status" value="1"/>
</dbReference>
<evidence type="ECO:0000256" key="8">
    <source>
        <dbReference type="ARBA" id="ARBA00022833"/>
    </source>
</evidence>
<dbReference type="PANTHER" id="PTHR11685">
    <property type="entry name" value="RBR FAMILY RING FINGER AND IBR DOMAIN-CONTAINING"/>
    <property type="match status" value="1"/>
</dbReference>
<dbReference type="PROSITE" id="PS00518">
    <property type="entry name" value="ZF_RING_1"/>
    <property type="match status" value="1"/>
</dbReference>
<feature type="region of interest" description="Disordered" evidence="11">
    <location>
        <begin position="125"/>
        <end position="152"/>
    </location>
</feature>
<feature type="compositionally biased region" description="Polar residues" evidence="11">
    <location>
        <begin position="60"/>
        <end position="91"/>
    </location>
</feature>
<keyword evidence="10" id="KW-0175">Coiled coil</keyword>
<dbReference type="EC" id="2.3.2.31" evidence="2"/>
<evidence type="ECO:0000256" key="4">
    <source>
        <dbReference type="ARBA" id="ARBA00022723"/>
    </source>
</evidence>
<feature type="domain" description="RING-type" evidence="13">
    <location>
        <begin position="178"/>
        <end position="379"/>
    </location>
</feature>
<sequence>MDETIPLLELSDAEYCAEVLQLPVDKSEVELDRELVAKANALGLEATLPLVSSYERDTSMAVSDSGESTSQERTFSTASDGSASASLTPHSSIFGPPSPDPAKLDAAPTPSKNLSFSPYEKYLAQDGPMLDPSRSRKSSTAGGESSAQSIFSVSTRRSLSSFRSRMKLRKKPPRAFGPALSCLSCRKDVGKSALLQNLPCGHVFCADCLRIMVEQATMDETKMPPRCCMPVPAANIQAILETAAQEAFLKAVVQFNTPWESRMFCSNASCGEFIPHRKHVDPGAPFSVACRKCHTRVCSICRGEAHPVGEDCPEDWEVETAPRVGDRPGRKRCYKCRGLVECRRGSTPLTCACKAQFCSVCGGVWDRAVGCPNVCNGEKELGRRRDSDEEARPAEGGAPDDEEAERRSAQHPAIRGLQLEQDQAMRRFCEFMAKMKTSMEMRQWRQKTSLAVKETQQVEGLTDKHGKATAQLEDSQITEEMELRSTLEQSERSIKVRIRHMEAYCDGLGRNPGGLEMPPRVVTEQNLRDLGHQYNLRDDMERQHQARINMMRDRQSKRMEELLERQKAELDRLADQQQSERDELEGTFKREEGTVDGVFEARRSRFTARWNLAIEVLCKELGDGDGVKYALVSAPSWPNAGKADGESTENGT</sequence>
<evidence type="ECO:0000256" key="2">
    <source>
        <dbReference type="ARBA" id="ARBA00012251"/>
    </source>
</evidence>
<evidence type="ECO:0000256" key="7">
    <source>
        <dbReference type="ARBA" id="ARBA00022786"/>
    </source>
</evidence>
<accession>A0A2K3QAI2</accession>
<name>A0A2K3QAI2_9HYPO</name>
<protein>
    <recommendedName>
        <fullName evidence="2">RBR-type E3 ubiquitin transferase</fullName>
        <ecNumber evidence="2">2.3.2.31</ecNumber>
    </recommendedName>
</protein>
<keyword evidence="15" id="KW-1185">Reference proteome</keyword>
<keyword evidence="5" id="KW-0677">Repeat</keyword>
<dbReference type="CDD" id="cd20335">
    <property type="entry name" value="BRcat_RBR"/>
    <property type="match status" value="1"/>
</dbReference>
<keyword evidence="3" id="KW-0808">Transferase</keyword>
<feature type="region of interest" description="Disordered" evidence="11">
    <location>
        <begin position="59"/>
        <end position="110"/>
    </location>
</feature>